<dbReference type="GO" id="GO:0008781">
    <property type="term" value="F:N-acylneuraminate cytidylyltransferase activity"/>
    <property type="evidence" value="ECO:0007669"/>
    <property type="project" value="TreeGrafter"/>
</dbReference>
<name>A0A382V2T0_9ZZZZ</name>
<proteinExistence type="predicted"/>
<evidence type="ECO:0000313" key="1">
    <source>
        <dbReference type="EMBL" id="SVD40792.1"/>
    </source>
</evidence>
<dbReference type="InterPro" id="IPR050793">
    <property type="entry name" value="CMP-NeuNAc_synthase"/>
</dbReference>
<evidence type="ECO:0008006" key="2">
    <source>
        <dbReference type="Google" id="ProtNLM"/>
    </source>
</evidence>
<organism evidence="1">
    <name type="scientific">marine metagenome</name>
    <dbReference type="NCBI Taxonomy" id="408172"/>
    <lineage>
        <taxon>unclassified sequences</taxon>
        <taxon>metagenomes</taxon>
        <taxon>ecological metagenomes</taxon>
    </lineage>
</organism>
<dbReference type="PANTHER" id="PTHR21485:SF3">
    <property type="entry name" value="N-ACYLNEURAMINATE CYTIDYLYLTRANSFERASE"/>
    <property type="match status" value="1"/>
</dbReference>
<dbReference type="AlphaFoldDB" id="A0A382V2T0"/>
<dbReference type="InterPro" id="IPR003329">
    <property type="entry name" value="Cytidylyl_trans"/>
</dbReference>
<dbReference type="Gene3D" id="3.90.550.10">
    <property type="entry name" value="Spore Coat Polysaccharide Biosynthesis Protein SpsA, Chain A"/>
    <property type="match status" value="1"/>
</dbReference>
<protein>
    <recommendedName>
        <fullName evidence="2">Cytidylyltransferase</fullName>
    </recommendedName>
</protein>
<dbReference type="InterPro" id="IPR029044">
    <property type="entry name" value="Nucleotide-diphossugar_trans"/>
</dbReference>
<feature type="non-terminal residue" evidence="1">
    <location>
        <position position="1"/>
    </location>
</feature>
<dbReference type="EMBL" id="UINC01148737">
    <property type="protein sequence ID" value="SVD40792.1"/>
    <property type="molecule type" value="Genomic_DNA"/>
</dbReference>
<accession>A0A382V2T0</accession>
<dbReference type="PANTHER" id="PTHR21485">
    <property type="entry name" value="HAD SUPERFAMILY MEMBERS CMAS AND KDSC"/>
    <property type="match status" value="1"/>
</dbReference>
<reference evidence="1" key="1">
    <citation type="submission" date="2018-05" db="EMBL/GenBank/DDBJ databases">
        <authorList>
            <person name="Lanie J.A."/>
            <person name="Ng W.-L."/>
            <person name="Kazmierczak K.M."/>
            <person name="Andrzejewski T.M."/>
            <person name="Davidsen T.M."/>
            <person name="Wayne K.J."/>
            <person name="Tettelin H."/>
            <person name="Glass J.I."/>
            <person name="Rusch D."/>
            <person name="Podicherti R."/>
            <person name="Tsui H.-C.T."/>
            <person name="Winkler M.E."/>
        </authorList>
    </citation>
    <scope>NUCLEOTIDE SEQUENCE</scope>
</reference>
<dbReference type="Pfam" id="PF02348">
    <property type="entry name" value="CTP_transf_3"/>
    <property type="match status" value="1"/>
</dbReference>
<gene>
    <name evidence="1" type="ORF">METZ01_LOCUS393646</name>
</gene>
<feature type="non-terminal residue" evidence="1">
    <location>
        <position position="212"/>
    </location>
</feature>
<dbReference type="SUPFAM" id="SSF53448">
    <property type="entry name" value="Nucleotide-diphospho-sugar transferases"/>
    <property type="match status" value="1"/>
</dbReference>
<sequence>MIYGLIIGRGGSRGFPNKNIVEVLGRPIMSYPIIEACNSKYVNKIFLSTDSSTIGMIGEKYEAVLIKRPPELCSDEALGEDVYKHGYHWIKDNVCENIELMVLLHCNAVTVTTELIDKGIEILKGNPDLDSAVSVSRYNMWSPLRARKTNAEGLLDPFVPFETFGDPKTLNCDRDSQGDVWFADMALSIVRPSCLENLEEGLLPQKWMGRRI</sequence>